<reference evidence="1" key="1">
    <citation type="submission" date="2013-07" db="EMBL/GenBank/DDBJ databases">
        <title>The genome of Eucalyptus grandis.</title>
        <authorList>
            <person name="Schmutz J."/>
            <person name="Hayes R."/>
            <person name="Myburg A."/>
            <person name="Tuskan G."/>
            <person name="Grattapaglia D."/>
            <person name="Rokhsar D.S."/>
        </authorList>
    </citation>
    <scope>NUCLEOTIDE SEQUENCE</scope>
    <source>
        <tissue evidence="1">Leaf extractions</tissue>
    </source>
</reference>
<sequence length="91" mass="10382">MAIIGLHSIFTPSHPQCRISILEARWVAWSCERLSVIRSACSKLIIRGRCIGFPSHSRTFNSVKIPRPEGRRTHSGFSELGRKMMYGQVHF</sequence>
<gene>
    <name evidence="1" type="ORF">EUGRSUZ_K00233</name>
</gene>
<organism evidence="1">
    <name type="scientific">Eucalyptus grandis</name>
    <name type="common">Flooded gum</name>
    <dbReference type="NCBI Taxonomy" id="71139"/>
    <lineage>
        <taxon>Eukaryota</taxon>
        <taxon>Viridiplantae</taxon>
        <taxon>Streptophyta</taxon>
        <taxon>Embryophyta</taxon>
        <taxon>Tracheophyta</taxon>
        <taxon>Spermatophyta</taxon>
        <taxon>Magnoliopsida</taxon>
        <taxon>eudicotyledons</taxon>
        <taxon>Gunneridae</taxon>
        <taxon>Pentapetalae</taxon>
        <taxon>rosids</taxon>
        <taxon>malvids</taxon>
        <taxon>Myrtales</taxon>
        <taxon>Myrtaceae</taxon>
        <taxon>Myrtoideae</taxon>
        <taxon>Eucalypteae</taxon>
        <taxon>Eucalyptus</taxon>
    </lineage>
</organism>
<dbReference type="EMBL" id="KK198763">
    <property type="protein sequence ID" value="KCW46400.1"/>
    <property type="molecule type" value="Genomic_DNA"/>
</dbReference>
<accession>A0A058ZZA4</accession>
<protein>
    <submittedName>
        <fullName evidence="1">Uncharacterized protein</fullName>
    </submittedName>
</protein>
<evidence type="ECO:0000313" key="1">
    <source>
        <dbReference type="EMBL" id="KCW46400.1"/>
    </source>
</evidence>
<dbReference type="InParanoid" id="A0A058ZZA4"/>
<dbReference type="AlphaFoldDB" id="A0A058ZZA4"/>
<dbReference type="Gramene" id="KCW46400">
    <property type="protein sequence ID" value="KCW46400"/>
    <property type="gene ID" value="EUGRSUZ_K00233"/>
</dbReference>
<proteinExistence type="predicted"/>
<name>A0A058ZZA4_EUCGR</name>